<dbReference type="SUPFAM" id="SSF54593">
    <property type="entry name" value="Glyoxalase/Bleomycin resistance protein/Dihydroxybiphenyl dioxygenase"/>
    <property type="match status" value="2"/>
</dbReference>
<gene>
    <name evidence="2" type="ORF">JYB88_17550</name>
</gene>
<keyword evidence="3" id="KW-1185">Reference proteome</keyword>
<dbReference type="Pfam" id="PF00903">
    <property type="entry name" value="Glyoxalase"/>
    <property type="match status" value="2"/>
</dbReference>
<evidence type="ECO:0000259" key="1">
    <source>
        <dbReference type="PROSITE" id="PS51819"/>
    </source>
</evidence>
<organism evidence="2 3">
    <name type="scientific">Shewanella cyperi</name>
    <dbReference type="NCBI Taxonomy" id="2814292"/>
    <lineage>
        <taxon>Bacteria</taxon>
        <taxon>Pseudomonadati</taxon>
        <taxon>Pseudomonadota</taxon>
        <taxon>Gammaproteobacteria</taxon>
        <taxon>Alteromonadales</taxon>
        <taxon>Shewanellaceae</taxon>
        <taxon>Shewanella</taxon>
    </lineage>
</organism>
<feature type="domain" description="VOC" evidence="1">
    <location>
        <begin position="10"/>
        <end position="122"/>
    </location>
</feature>
<dbReference type="InterPro" id="IPR037523">
    <property type="entry name" value="VOC_core"/>
</dbReference>
<accession>A0A975AL19</accession>
<dbReference type="InterPro" id="IPR029068">
    <property type="entry name" value="Glyas_Bleomycin-R_OHBP_Dase"/>
</dbReference>
<dbReference type="PANTHER" id="PTHR33993">
    <property type="entry name" value="GLYOXALASE-RELATED"/>
    <property type="match status" value="1"/>
</dbReference>
<dbReference type="PROSITE" id="PS51819">
    <property type="entry name" value="VOC"/>
    <property type="match status" value="2"/>
</dbReference>
<evidence type="ECO:0000313" key="3">
    <source>
        <dbReference type="Proteomes" id="UP000663281"/>
    </source>
</evidence>
<dbReference type="EMBL" id="CP071504">
    <property type="protein sequence ID" value="QSX29957.1"/>
    <property type="molecule type" value="Genomic_DNA"/>
</dbReference>
<protein>
    <submittedName>
        <fullName evidence="2">VOC family protein</fullName>
    </submittedName>
</protein>
<dbReference type="CDD" id="cd07247">
    <property type="entry name" value="SgaA_N_like"/>
    <property type="match status" value="2"/>
</dbReference>
<dbReference type="PANTHER" id="PTHR33993:SF14">
    <property type="entry name" value="GB|AAF24581.1"/>
    <property type="match status" value="1"/>
</dbReference>
<dbReference type="AlphaFoldDB" id="A0A975AL19"/>
<sequence length="250" mass="27402">MKISAYQSGHPCWSELGTTDWPGAKQFYRTLLGWEMADLVAPAGAFCMFTLEGDDLGAIFKLPEGEVSQWGGYFACDNLEATIARAEAAGGSLLFGPHAVAQAGRMAHMVDPQGARFSLWQADKHIGARRFGESGSLCWMELACREPSRAMDFYHRVFGWDFRTSSLPGMEYHEVLADGRECGGIMPMDAEEPANWLLYFQVRDCDAVTGQALNLDGEVCVPPTDIPNVGRFSVLKDPQGATFAVIALDF</sequence>
<dbReference type="Gene3D" id="3.10.180.10">
    <property type="entry name" value="2,3-Dihydroxybiphenyl 1,2-Dioxygenase, domain 1"/>
    <property type="match status" value="2"/>
</dbReference>
<evidence type="ECO:0000313" key="2">
    <source>
        <dbReference type="EMBL" id="QSX29957.1"/>
    </source>
</evidence>
<dbReference type="RefSeq" id="WP_207321301.1">
    <property type="nucleotide sequence ID" value="NZ_CP071501.1"/>
</dbReference>
<dbReference type="Proteomes" id="UP000663281">
    <property type="component" value="Chromosome"/>
</dbReference>
<reference evidence="2 3" key="1">
    <citation type="submission" date="2021-03" db="EMBL/GenBank/DDBJ databases">
        <title>Novel species identification of genus Shewanella.</title>
        <authorList>
            <person name="Liu G."/>
            <person name="Zhang Q."/>
        </authorList>
    </citation>
    <scope>NUCLEOTIDE SEQUENCE [LARGE SCALE GENOMIC DNA]</scope>
    <source>
        <strain evidence="2 3">FJAT-53726</strain>
    </source>
</reference>
<dbReference type="InterPro" id="IPR052164">
    <property type="entry name" value="Anthracycline_SecMetBiosynth"/>
</dbReference>
<dbReference type="InterPro" id="IPR004360">
    <property type="entry name" value="Glyas_Fos-R_dOase_dom"/>
</dbReference>
<proteinExistence type="predicted"/>
<name>A0A975AL19_9GAMM</name>
<dbReference type="KEGG" id="scyp:JYB88_17550"/>
<feature type="domain" description="VOC" evidence="1">
    <location>
        <begin position="136"/>
        <end position="248"/>
    </location>
</feature>